<evidence type="ECO:0008006" key="4">
    <source>
        <dbReference type="Google" id="ProtNLM"/>
    </source>
</evidence>
<dbReference type="EMBL" id="NGJN01000003">
    <property type="protein sequence ID" value="OZV69377.1"/>
    <property type="molecule type" value="Genomic_DNA"/>
</dbReference>
<sequence>MNKPCKIFGFKLFAVVFLLIAFSCEKDNTDEILTQDKYDTPSVNSAKDFFNQNSLYTNNIGTQARNSIGSLQIDWQNSEAKNYKETPQTVVDILYTPIYLDTDKDAKAFVASTEQSGNVESKIIFVLYKTTNNDNGLSAYVFVYSLDGNLELEYNFENGQSVPFADSSNGLQSRNSTNCDELPNLTVEEIMEWLSYCTTMLDEVVIVAQLNETIDAGPSGGAGMDFSPWVQIDGLGYEGGTSQSGTGGNPQVFVSNTVSATGFSISTALGLPFSSIESQWLTQQAVNNQSLLNAIAEFLNSNKERPIDSAFDNVDPNQLPEIRDEAVDFALDYINHMIDNPNSGFELISNPNMDDTLSFSSFSEAQDFFDNLFGNNYTHISSTFETGSIRRDVHSLEFNSFPQADLVTTIKAMIPDDNNALECLDILNVRTVMEGNNTLFDWTQFGSENPADNDGPYVEINEALDSVKVSIEGQMLVGLNIDGYPVRNRRLITVVITYNYSTAEINNNYCYWYYTNN</sequence>
<dbReference type="AlphaFoldDB" id="A0A265UWC0"/>
<feature type="signal peptide" evidence="1">
    <location>
        <begin position="1"/>
        <end position="26"/>
    </location>
</feature>
<evidence type="ECO:0000313" key="2">
    <source>
        <dbReference type="EMBL" id="OZV69377.1"/>
    </source>
</evidence>
<evidence type="ECO:0000313" key="3">
    <source>
        <dbReference type="Proteomes" id="UP000216840"/>
    </source>
</evidence>
<keyword evidence="1" id="KW-0732">Signal</keyword>
<dbReference type="PROSITE" id="PS51257">
    <property type="entry name" value="PROKAR_LIPOPROTEIN"/>
    <property type="match status" value="1"/>
</dbReference>
<gene>
    <name evidence="2" type="ORF">CA834_07960</name>
</gene>
<reference evidence="2 3" key="1">
    <citation type="submission" date="2017-05" db="EMBL/GenBank/DDBJ databases">
        <title>The draft genome sequence of Idiomarina salinarum WNB302.</title>
        <authorList>
            <person name="Sun Y."/>
            <person name="Chen B."/>
            <person name="Du Z."/>
        </authorList>
    </citation>
    <scope>NUCLEOTIDE SEQUENCE [LARGE SCALE GENOMIC DNA]</scope>
    <source>
        <strain evidence="2 3">WNB302</strain>
    </source>
</reference>
<evidence type="ECO:0000256" key="1">
    <source>
        <dbReference type="SAM" id="SignalP"/>
    </source>
</evidence>
<feature type="chain" id="PRO_5012582752" description="Lipoprotein" evidence="1">
    <location>
        <begin position="27"/>
        <end position="517"/>
    </location>
</feature>
<name>A0A265UWC0_9FLAO</name>
<proteinExistence type="predicted"/>
<dbReference type="RefSeq" id="WP_094968151.1">
    <property type="nucleotide sequence ID" value="NZ_NGJN01000003.1"/>
</dbReference>
<dbReference type="OrthoDB" id="1190041at2"/>
<accession>A0A265UWC0</accession>
<organism evidence="2 3">
    <name type="scientific">Winogradskyella aurantia</name>
    <dbReference type="NCBI Taxonomy" id="1915063"/>
    <lineage>
        <taxon>Bacteria</taxon>
        <taxon>Pseudomonadati</taxon>
        <taxon>Bacteroidota</taxon>
        <taxon>Flavobacteriia</taxon>
        <taxon>Flavobacteriales</taxon>
        <taxon>Flavobacteriaceae</taxon>
        <taxon>Winogradskyella</taxon>
    </lineage>
</organism>
<keyword evidence="3" id="KW-1185">Reference proteome</keyword>
<comment type="caution">
    <text evidence="2">The sequence shown here is derived from an EMBL/GenBank/DDBJ whole genome shotgun (WGS) entry which is preliminary data.</text>
</comment>
<protein>
    <recommendedName>
        <fullName evidence="4">Lipoprotein</fullName>
    </recommendedName>
</protein>
<dbReference type="Proteomes" id="UP000216840">
    <property type="component" value="Unassembled WGS sequence"/>
</dbReference>